<dbReference type="RefSeq" id="WP_132849783.1">
    <property type="nucleotide sequence ID" value="NZ_CP058648.1"/>
</dbReference>
<dbReference type="Pfam" id="PF02517">
    <property type="entry name" value="Rce1-like"/>
    <property type="match status" value="1"/>
</dbReference>
<dbReference type="OrthoDB" id="9777755at2"/>
<dbReference type="GO" id="GO:0080120">
    <property type="term" value="P:CAAX-box protein maturation"/>
    <property type="evidence" value="ECO:0007669"/>
    <property type="project" value="UniProtKB-ARBA"/>
</dbReference>
<feature type="transmembrane region" description="Helical" evidence="1">
    <location>
        <begin position="138"/>
        <end position="158"/>
    </location>
</feature>
<feature type="transmembrane region" description="Helical" evidence="1">
    <location>
        <begin position="259"/>
        <end position="278"/>
    </location>
</feature>
<dbReference type="PANTHER" id="PTHR35797:SF1">
    <property type="entry name" value="PROTEASE"/>
    <property type="match status" value="1"/>
</dbReference>
<dbReference type="InterPro" id="IPR003675">
    <property type="entry name" value="Rce1/LyrA-like_dom"/>
</dbReference>
<keyword evidence="3" id="KW-0645">Protease</keyword>
<feature type="transmembrane region" description="Helical" evidence="1">
    <location>
        <begin position="52"/>
        <end position="69"/>
    </location>
</feature>
<feature type="transmembrane region" description="Helical" evidence="1">
    <location>
        <begin position="89"/>
        <end position="109"/>
    </location>
</feature>
<keyword evidence="1" id="KW-0472">Membrane</keyword>
<dbReference type="Proteomes" id="UP000295504">
    <property type="component" value="Unassembled WGS sequence"/>
</dbReference>
<accession>A0A4R2SZ95</accession>
<dbReference type="InterPro" id="IPR042150">
    <property type="entry name" value="MmRce1-like"/>
</dbReference>
<evidence type="ECO:0000313" key="3">
    <source>
        <dbReference type="EMBL" id="TCP94845.1"/>
    </source>
</evidence>
<keyword evidence="1" id="KW-0812">Transmembrane</keyword>
<evidence type="ECO:0000313" key="4">
    <source>
        <dbReference type="Proteomes" id="UP000295504"/>
    </source>
</evidence>
<keyword evidence="1" id="KW-1133">Transmembrane helix</keyword>
<sequence length="321" mass="36429">MENGVVENKNKIRFNILLFIVLSYILSWSYFILKILVENNYINLNIPPTIEVLGGFGPALAAIVVTFVFDGLSGLNELSRRLFIWKFELKWYVIALFLQPLIWLCAIYINTSFGGQHPIFNDYYISKYINFSNIISPIYLLIILTLALFIQFIFLLGEEIGWRGFLLPKLLTICNWLISSIIVGIAWAIWHIPLFLISNTTQSNISFSLYFIDLIASTFIFTWIFFHTKGSVLIAGMFHTSINFSTGFFPILPQIAGSSGPYIIGIVIKSLIVSTIIVKHKSSINVTFTGKEGLSISRIGNAFSIVLGFFERIVENIYKDS</sequence>
<evidence type="ECO:0000259" key="2">
    <source>
        <dbReference type="Pfam" id="PF02517"/>
    </source>
</evidence>
<gene>
    <name evidence="3" type="ORF">EDD79_10693</name>
</gene>
<feature type="domain" description="CAAX prenyl protease 2/Lysostaphin resistance protein A-like" evidence="2">
    <location>
        <begin position="144"/>
        <end position="244"/>
    </location>
</feature>
<keyword evidence="4" id="KW-1185">Reference proteome</keyword>
<proteinExistence type="predicted"/>
<name>A0A4R2SZ95_9FIRM</name>
<dbReference type="EMBL" id="SLYC01000069">
    <property type="protein sequence ID" value="TCP94845.1"/>
    <property type="molecule type" value="Genomic_DNA"/>
</dbReference>
<dbReference type="AlphaFoldDB" id="A0A4R2SZ95"/>
<organism evidence="3 4">
    <name type="scientific">Serpentinicella alkaliphila</name>
    <dbReference type="NCBI Taxonomy" id="1734049"/>
    <lineage>
        <taxon>Bacteria</taxon>
        <taxon>Bacillati</taxon>
        <taxon>Bacillota</taxon>
        <taxon>Clostridia</taxon>
        <taxon>Peptostreptococcales</taxon>
        <taxon>Natronincolaceae</taxon>
        <taxon>Serpentinicella</taxon>
    </lineage>
</organism>
<comment type="caution">
    <text evidence="3">The sequence shown here is derived from an EMBL/GenBank/DDBJ whole genome shotgun (WGS) entry which is preliminary data.</text>
</comment>
<keyword evidence="3" id="KW-0378">Hydrolase</keyword>
<dbReference type="GO" id="GO:0006508">
    <property type="term" value="P:proteolysis"/>
    <property type="evidence" value="ECO:0007669"/>
    <property type="project" value="UniProtKB-KW"/>
</dbReference>
<feature type="transmembrane region" description="Helical" evidence="1">
    <location>
        <begin position="205"/>
        <end position="226"/>
    </location>
</feature>
<feature type="transmembrane region" description="Helical" evidence="1">
    <location>
        <begin position="170"/>
        <end position="193"/>
    </location>
</feature>
<feature type="transmembrane region" description="Helical" evidence="1">
    <location>
        <begin position="12"/>
        <end position="32"/>
    </location>
</feature>
<dbReference type="GO" id="GO:0004175">
    <property type="term" value="F:endopeptidase activity"/>
    <property type="evidence" value="ECO:0007669"/>
    <property type="project" value="UniProtKB-ARBA"/>
</dbReference>
<dbReference type="PANTHER" id="PTHR35797">
    <property type="entry name" value="PROTEASE-RELATED"/>
    <property type="match status" value="1"/>
</dbReference>
<protein>
    <submittedName>
        <fullName evidence="3">CAAX prenyl protease-like protein</fullName>
    </submittedName>
</protein>
<reference evidence="3 4" key="1">
    <citation type="submission" date="2019-03" db="EMBL/GenBank/DDBJ databases">
        <title>Genomic Encyclopedia of Type Strains, Phase IV (KMG-IV): sequencing the most valuable type-strain genomes for metagenomic binning, comparative biology and taxonomic classification.</title>
        <authorList>
            <person name="Goeker M."/>
        </authorList>
    </citation>
    <scope>NUCLEOTIDE SEQUENCE [LARGE SCALE GENOMIC DNA]</scope>
    <source>
        <strain evidence="3 4">DSM 100013</strain>
    </source>
</reference>
<evidence type="ECO:0000256" key="1">
    <source>
        <dbReference type="SAM" id="Phobius"/>
    </source>
</evidence>